<gene>
    <name evidence="2" type="ORF">RFI_20605</name>
</gene>
<comment type="caution">
    <text evidence="2">The sequence shown here is derived from an EMBL/GenBank/DDBJ whole genome shotgun (WGS) entry which is preliminary data.</text>
</comment>
<feature type="region of interest" description="Disordered" evidence="1">
    <location>
        <begin position="1"/>
        <end position="118"/>
    </location>
</feature>
<protein>
    <submittedName>
        <fullName evidence="2">Kelch motif family protein</fullName>
    </submittedName>
</protein>
<sequence>MQESSRKINMRQEQKEGEEEQEKKQRDRSASTQAIVATPKDSKAIESPKKEMQSLQIVQTPKQQQQEVGMSEPKTPLSPVRIDKGAATKQPQAQLQQSRQEQDKSDSPKEMLEEKSQF</sequence>
<keyword evidence="3" id="KW-1185">Reference proteome</keyword>
<evidence type="ECO:0000313" key="3">
    <source>
        <dbReference type="Proteomes" id="UP000023152"/>
    </source>
</evidence>
<accession>X6MUE1</accession>
<dbReference type="AlphaFoldDB" id="X6MUE1"/>
<feature type="compositionally biased region" description="Basic and acidic residues" evidence="1">
    <location>
        <begin position="1"/>
        <end position="29"/>
    </location>
</feature>
<dbReference type="Proteomes" id="UP000023152">
    <property type="component" value="Unassembled WGS sequence"/>
</dbReference>
<feature type="compositionally biased region" description="Polar residues" evidence="1">
    <location>
        <begin position="89"/>
        <end position="99"/>
    </location>
</feature>
<feature type="compositionally biased region" description="Basic and acidic residues" evidence="1">
    <location>
        <begin position="40"/>
        <end position="52"/>
    </location>
</feature>
<feature type="compositionally biased region" description="Basic and acidic residues" evidence="1">
    <location>
        <begin position="100"/>
        <end position="118"/>
    </location>
</feature>
<feature type="compositionally biased region" description="Polar residues" evidence="1">
    <location>
        <begin position="53"/>
        <end position="68"/>
    </location>
</feature>
<proteinExistence type="predicted"/>
<feature type="non-terminal residue" evidence="2">
    <location>
        <position position="118"/>
    </location>
</feature>
<organism evidence="2 3">
    <name type="scientific">Reticulomyxa filosa</name>
    <dbReference type="NCBI Taxonomy" id="46433"/>
    <lineage>
        <taxon>Eukaryota</taxon>
        <taxon>Sar</taxon>
        <taxon>Rhizaria</taxon>
        <taxon>Retaria</taxon>
        <taxon>Foraminifera</taxon>
        <taxon>Monothalamids</taxon>
        <taxon>Reticulomyxidae</taxon>
        <taxon>Reticulomyxa</taxon>
    </lineage>
</organism>
<evidence type="ECO:0000313" key="2">
    <source>
        <dbReference type="EMBL" id="ETO16735.1"/>
    </source>
</evidence>
<reference evidence="2 3" key="1">
    <citation type="journal article" date="2013" name="Curr. Biol.">
        <title>The Genome of the Foraminiferan Reticulomyxa filosa.</title>
        <authorList>
            <person name="Glockner G."/>
            <person name="Hulsmann N."/>
            <person name="Schleicher M."/>
            <person name="Noegel A.A."/>
            <person name="Eichinger L."/>
            <person name="Gallinger C."/>
            <person name="Pawlowski J."/>
            <person name="Sierra R."/>
            <person name="Euteneuer U."/>
            <person name="Pillet L."/>
            <person name="Moustafa A."/>
            <person name="Platzer M."/>
            <person name="Groth M."/>
            <person name="Szafranski K."/>
            <person name="Schliwa M."/>
        </authorList>
    </citation>
    <scope>NUCLEOTIDE SEQUENCE [LARGE SCALE GENOMIC DNA]</scope>
</reference>
<name>X6MUE1_RETFI</name>
<evidence type="ECO:0000256" key="1">
    <source>
        <dbReference type="SAM" id="MobiDB-lite"/>
    </source>
</evidence>
<dbReference type="EMBL" id="ASPP01017901">
    <property type="protein sequence ID" value="ETO16735.1"/>
    <property type="molecule type" value="Genomic_DNA"/>
</dbReference>